<dbReference type="EMBL" id="KN831768">
    <property type="protein sequence ID" value="KIM49207.1"/>
    <property type="molecule type" value="Genomic_DNA"/>
</dbReference>
<dbReference type="PANTHER" id="PTHR14614">
    <property type="entry name" value="HEPATOCELLULAR CARCINOMA-ASSOCIATED ANTIGEN"/>
    <property type="match status" value="1"/>
</dbReference>
<dbReference type="PANTHER" id="PTHR14614:SF162">
    <property type="entry name" value="EXPRESSED PROTEIN"/>
    <property type="match status" value="1"/>
</dbReference>
<organism evidence="1 2">
    <name type="scientific">Hebeloma cylindrosporum</name>
    <dbReference type="NCBI Taxonomy" id="76867"/>
    <lineage>
        <taxon>Eukaryota</taxon>
        <taxon>Fungi</taxon>
        <taxon>Dikarya</taxon>
        <taxon>Basidiomycota</taxon>
        <taxon>Agaricomycotina</taxon>
        <taxon>Agaricomycetes</taxon>
        <taxon>Agaricomycetidae</taxon>
        <taxon>Agaricales</taxon>
        <taxon>Agaricineae</taxon>
        <taxon>Hymenogastraceae</taxon>
        <taxon>Hebeloma</taxon>
    </lineage>
</organism>
<dbReference type="GO" id="GO:0005634">
    <property type="term" value="C:nucleus"/>
    <property type="evidence" value="ECO:0007669"/>
    <property type="project" value="TreeGrafter"/>
</dbReference>
<dbReference type="AlphaFoldDB" id="A0A0C2Z7U9"/>
<keyword evidence="2" id="KW-1185">Reference proteome</keyword>
<dbReference type="InterPro" id="IPR019410">
    <property type="entry name" value="Methyltransf_16"/>
</dbReference>
<dbReference type="SUPFAM" id="SSF53335">
    <property type="entry name" value="S-adenosyl-L-methionine-dependent methyltransferases"/>
    <property type="match status" value="1"/>
</dbReference>
<sequence>MQPAHLTKHIPLLSYPFASSVFLLAQLSDGVSNGTALWLGGQCLALYLAQFHAKFKPANSSRPPRAIELGSGIGLTALALASLGWDVLATDISHVISSVLDKNIKNNLSALPIGSGRVQIRELDWCVPQEKWAWDHELAIASHNELPSPVAHSSELLCPPFDLIFSADTVYSMELVRPMLATLHSLSRLSTSHPASTHFPPILLCIERRDPPLVDHLLNDAKDKWNFRVERIPHRKFVKIVEKSTHWNRSEWDDVELWRLQLHET</sequence>
<reference evidence="1 2" key="1">
    <citation type="submission" date="2014-04" db="EMBL/GenBank/DDBJ databases">
        <authorList>
            <consortium name="DOE Joint Genome Institute"/>
            <person name="Kuo A."/>
            <person name="Gay G."/>
            <person name="Dore J."/>
            <person name="Kohler A."/>
            <person name="Nagy L.G."/>
            <person name="Floudas D."/>
            <person name="Copeland A."/>
            <person name="Barry K.W."/>
            <person name="Cichocki N."/>
            <person name="Veneault-Fourrey C."/>
            <person name="LaButti K."/>
            <person name="Lindquist E.A."/>
            <person name="Lipzen A."/>
            <person name="Lundell T."/>
            <person name="Morin E."/>
            <person name="Murat C."/>
            <person name="Sun H."/>
            <person name="Tunlid A."/>
            <person name="Henrissat B."/>
            <person name="Grigoriev I.V."/>
            <person name="Hibbett D.S."/>
            <person name="Martin F."/>
            <person name="Nordberg H.P."/>
            <person name="Cantor M.N."/>
            <person name="Hua S.X."/>
        </authorList>
    </citation>
    <scope>NUCLEOTIDE SEQUENCE [LARGE SCALE GENOMIC DNA]</scope>
    <source>
        <strain evidence="2">h7</strain>
    </source>
</reference>
<dbReference type="GO" id="GO:0005737">
    <property type="term" value="C:cytoplasm"/>
    <property type="evidence" value="ECO:0007669"/>
    <property type="project" value="TreeGrafter"/>
</dbReference>
<dbReference type="HOGENOM" id="CLU_089365_0_0_1"/>
<evidence type="ECO:0000313" key="1">
    <source>
        <dbReference type="EMBL" id="KIM49207.1"/>
    </source>
</evidence>
<dbReference type="CDD" id="cd02440">
    <property type="entry name" value="AdoMet_MTases"/>
    <property type="match status" value="1"/>
</dbReference>
<proteinExistence type="predicted"/>
<dbReference type="Pfam" id="PF10294">
    <property type="entry name" value="Methyltransf_16"/>
    <property type="match status" value="1"/>
</dbReference>
<gene>
    <name evidence="1" type="ORF">M413DRAFT_15360</name>
</gene>
<reference evidence="2" key="2">
    <citation type="submission" date="2015-01" db="EMBL/GenBank/DDBJ databases">
        <title>Evolutionary Origins and Diversification of the Mycorrhizal Mutualists.</title>
        <authorList>
            <consortium name="DOE Joint Genome Institute"/>
            <consortium name="Mycorrhizal Genomics Consortium"/>
            <person name="Kohler A."/>
            <person name="Kuo A."/>
            <person name="Nagy L.G."/>
            <person name="Floudas D."/>
            <person name="Copeland A."/>
            <person name="Barry K.W."/>
            <person name="Cichocki N."/>
            <person name="Veneault-Fourrey C."/>
            <person name="LaButti K."/>
            <person name="Lindquist E.A."/>
            <person name="Lipzen A."/>
            <person name="Lundell T."/>
            <person name="Morin E."/>
            <person name="Murat C."/>
            <person name="Riley R."/>
            <person name="Ohm R."/>
            <person name="Sun H."/>
            <person name="Tunlid A."/>
            <person name="Henrissat B."/>
            <person name="Grigoriev I.V."/>
            <person name="Hibbett D.S."/>
            <person name="Martin F."/>
        </authorList>
    </citation>
    <scope>NUCLEOTIDE SEQUENCE [LARGE SCALE GENOMIC DNA]</scope>
    <source>
        <strain evidence="2">h7</strain>
    </source>
</reference>
<protein>
    <submittedName>
        <fullName evidence="1">Uncharacterized protein</fullName>
    </submittedName>
</protein>
<name>A0A0C2Z7U9_HEBCY</name>
<evidence type="ECO:0000313" key="2">
    <source>
        <dbReference type="Proteomes" id="UP000053424"/>
    </source>
</evidence>
<dbReference type="OrthoDB" id="194386at2759"/>
<dbReference type="InterPro" id="IPR029063">
    <property type="entry name" value="SAM-dependent_MTases_sf"/>
</dbReference>
<dbReference type="GO" id="GO:0008757">
    <property type="term" value="F:S-adenosylmethionine-dependent methyltransferase activity"/>
    <property type="evidence" value="ECO:0007669"/>
    <property type="project" value="UniProtKB-ARBA"/>
</dbReference>
<dbReference type="Proteomes" id="UP000053424">
    <property type="component" value="Unassembled WGS sequence"/>
</dbReference>
<accession>A0A0C2Z7U9</accession>
<dbReference type="Gene3D" id="3.40.50.150">
    <property type="entry name" value="Vaccinia Virus protein VP39"/>
    <property type="match status" value="1"/>
</dbReference>